<evidence type="ECO:0000256" key="1">
    <source>
        <dbReference type="SAM" id="MobiDB-lite"/>
    </source>
</evidence>
<organism evidence="3 4">
    <name type="scientific">Synaphobranchus kaupii</name>
    <name type="common">Kaup's arrowtooth eel</name>
    <dbReference type="NCBI Taxonomy" id="118154"/>
    <lineage>
        <taxon>Eukaryota</taxon>
        <taxon>Metazoa</taxon>
        <taxon>Chordata</taxon>
        <taxon>Craniata</taxon>
        <taxon>Vertebrata</taxon>
        <taxon>Euteleostomi</taxon>
        <taxon>Actinopterygii</taxon>
        <taxon>Neopterygii</taxon>
        <taxon>Teleostei</taxon>
        <taxon>Anguilliformes</taxon>
        <taxon>Synaphobranchidae</taxon>
        <taxon>Synaphobranchus</taxon>
    </lineage>
</organism>
<evidence type="ECO:0000259" key="2">
    <source>
        <dbReference type="SMART" id="SM00454"/>
    </source>
</evidence>
<dbReference type="EMBL" id="JAINUF010000007">
    <property type="protein sequence ID" value="KAJ8353302.1"/>
    <property type="molecule type" value="Genomic_DNA"/>
</dbReference>
<proteinExistence type="predicted"/>
<dbReference type="SMART" id="SM00454">
    <property type="entry name" value="SAM"/>
    <property type="match status" value="1"/>
</dbReference>
<dbReference type="Gene3D" id="1.10.150.50">
    <property type="entry name" value="Transcription Factor, Ets-1"/>
    <property type="match status" value="1"/>
</dbReference>
<feature type="region of interest" description="Disordered" evidence="1">
    <location>
        <begin position="1"/>
        <end position="23"/>
    </location>
</feature>
<gene>
    <name evidence="3" type="ORF">SKAU_G00208690</name>
</gene>
<dbReference type="AlphaFoldDB" id="A0A9Q1F8P0"/>
<dbReference type="PANTHER" id="PTHR12301:SF3">
    <property type="entry name" value="SAM AND SH3 DOMAIN-CONTAINING PROTEIN 1"/>
    <property type="match status" value="1"/>
</dbReference>
<dbReference type="SUPFAM" id="SSF47769">
    <property type="entry name" value="SAM/Pointed domain"/>
    <property type="match status" value="1"/>
</dbReference>
<accession>A0A9Q1F8P0</accession>
<name>A0A9Q1F8P0_SYNKA</name>
<dbReference type="Proteomes" id="UP001152622">
    <property type="component" value="Chromosome 7"/>
</dbReference>
<comment type="caution">
    <text evidence="3">The sequence shown here is derived from an EMBL/GenBank/DDBJ whole genome shotgun (WGS) entry which is preliminary data.</text>
</comment>
<dbReference type="Gene3D" id="2.30.30.40">
    <property type="entry name" value="SH3 Domains"/>
    <property type="match status" value="1"/>
</dbReference>
<evidence type="ECO:0000313" key="3">
    <source>
        <dbReference type="EMBL" id="KAJ8353302.1"/>
    </source>
</evidence>
<sequence>MKSWPTEAPSVDEPECTDFTPNDPDSLKLRRGDIIDIISKPPMCTWMGQLNHKVGTFKLIYVDILGEEENKPKRTMRKRKKAQLPQATSLEELLVRVNLKEHMPTFQFNGYEDLHTFRLLEKEDLDELDIRDPQHRAVLLTTVELLQEYDTGDSGSESEDLSDSQGKLLLSQGGTLVGRNNNLENGNMSLLHQ</sequence>
<dbReference type="InterPro" id="IPR051725">
    <property type="entry name" value="SAM-SH3_domain_protein"/>
</dbReference>
<keyword evidence="4" id="KW-1185">Reference proteome</keyword>
<dbReference type="PANTHER" id="PTHR12301">
    <property type="entry name" value="SAM-DOMAIN, SH3 AND NUCLEAR LOCALIZATION SIGNALS PROTEIN RELATED"/>
    <property type="match status" value="1"/>
</dbReference>
<reference evidence="3" key="1">
    <citation type="journal article" date="2023" name="Science">
        <title>Genome structures resolve the early diversification of teleost fishes.</title>
        <authorList>
            <person name="Parey E."/>
            <person name="Louis A."/>
            <person name="Montfort J."/>
            <person name="Bouchez O."/>
            <person name="Roques C."/>
            <person name="Iampietro C."/>
            <person name="Lluch J."/>
            <person name="Castinel A."/>
            <person name="Donnadieu C."/>
            <person name="Desvignes T."/>
            <person name="Floi Bucao C."/>
            <person name="Jouanno E."/>
            <person name="Wen M."/>
            <person name="Mejri S."/>
            <person name="Dirks R."/>
            <person name="Jansen H."/>
            <person name="Henkel C."/>
            <person name="Chen W.J."/>
            <person name="Zahm M."/>
            <person name="Cabau C."/>
            <person name="Klopp C."/>
            <person name="Thompson A.W."/>
            <person name="Robinson-Rechavi M."/>
            <person name="Braasch I."/>
            <person name="Lecointre G."/>
            <person name="Bobe J."/>
            <person name="Postlethwait J.H."/>
            <person name="Berthelot C."/>
            <person name="Roest Crollius H."/>
            <person name="Guiguen Y."/>
        </authorList>
    </citation>
    <scope>NUCLEOTIDE SEQUENCE</scope>
    <source>
        <strain evidence="3">WJC10195</strain>
    </source>
</reference>
<dbReference type="InterPro" id="IPR036028">
    <property type="entry name" value="SH3-like_dom_sf"/>
</dbReference>
<evidence type="ECO:0000313" key="4">
    <source>
        <dbReference type="Proteomes" id="UP001152622"/>
    </source>
</evidence>
<protein>
    <recommendedName>
        <fullName evidence="2">SAM domain-containing protein</fullName>
    </recommendedName>
</protein>
<dbReference type="Pfam" id="PF00536">
    <property type="entry name" value="SAM_1"/>
    <property type="match status" value="1"/>
</dbReference>
<feature type="domain" description="SAM" evidence="2">
    <location>
        <begin position="82"/>
        <end position="149"/>
    </location>
</feature>
<dbReference type="SUPFAM" id="SSF50044">
    <property type="entry name" value="SH3-domain"/>
    <property type="match status" value="1"/>
</dbReference>
<dbReference type="OrthoDB" id="1919336at2759"/>
<dbReference type="InterPro" id="IPR013761">
    <property type="entry name" value="SAM/pointed_sf"/>
</dbReference>
<feature type="region of interest" description="Disordered" evidence="1">
    <location>
        <begin position="172"/>
        <end position="193"/>
    </location>
</feature>
<dbReference type="InterPro" id="IPR001660">
    <property type="entry name" value="SAM"/>
</dbReference>